<proteinExistence type="predicted"/>
<comment type="caution">
    <text evidence="2">The sequence shown here is derived from an EMBL/GenBank/DDBJ whole genome shotgun (WGS) entry which is preliminary data.</text>
</comment>
<dbReference type="InterPro" id="IPR013830">
    <property type="entry name" value="SGNH_hydro"/>
</dbReference>
<accession>A0A942SWI2</accession>
<feature type="domain" description="SGNH hydrolase-type esterase" evidence="1">
    <location>
        <begin position="46"/>
        <end position="212"/>
    </location>
</feature>
<reference evidence="2" key="1">
    <citation type="submission" date="2021-05" db="EMBL/GenBank/DDBJ databases">
        <title>Novel Bacillus species.</title>
        <authorList>
            <person name="Liu G."/>
        </authorList>
    </citation>
    <scope>NUCLEOTIDE SEQUENCE</scope>
    <source>
        <strain evidence="2">FJAT-50051</strain>
    </source>
</reference>
<dbReference type="SUPFAM" id="SSF52266">
    <property type="entry name" value="SGNH hydrolase"/>
    <property type="match status" value="1"/>
</dbReference>
<dbReference type="EMBL" id="JAGYPE010000002">
    <property type="protein sequence ID" value="MBS4181489.1"/>
    <property type="molecule type" value="Genomic_DNA"/>
</dbReference>
<organism evidence="2">
    <name type="scientific">Neobacillus citreus</name>
    <dbReference type="NCBI Taxonomy" id="2833578"/>
    <lineage>
        <taxon>Bacteria</taxon>
        <taxon>Bacillati</taxon>
        <taxon>Bacillota</taxon>
        <taxon>Bacilli</taxon>
        <taxon>Bacillales</taxon>
        <taxon>Bacillaceae</taxon>
        <taxon>Neobacillus</taxon>
    </lineage>
</organism>
<dbReference type="GO" id="GO:0016787">
    <property type="term" value="F:hydrolase activity"/>
    <property type="evidence" value="ECO:0007669"/>
    <property type="project" value="UniProtKB-KW"/>
</dbReference>
<evidence type="ECO:0000313" key="2">
    <source>
        <dbReference type="EMBL" id="MBS4181489.1"/>
    </source>
</evidence>
<keyword evidence="2" id="KW-0378">Hydrolase</keyword>
<name>A0A942SWI2_9BACI</name>
<dbReference type="Pfam" id="PF13472">
    <property type="entry name" value="Lipase_GDSL_2"/>
    <property type="match status" value="1"/>
</dbReference>
<dbReference type="AlphaFoldDB" id="A0A942SWI2"/>
<dbReference type="CDD" id="cd00229">
    <property type="entry name" value="SGNH_hydrolase"/>
    <property type="match status" value="1"/>
</dbReference>
<gene>
    <name evidence="2" type="ORF">KHB02_08845</name>
</gene>
<sequence length="236" mass="24490">MTLGVTGFLVMLPAVSDACQPVPDSTHVSAAQVADAIGRGSDVLIVGDSYTTGRGSYDGTHGWAQDLVTARGWNGDIDGLPGTGYVAEGRWATSRTTYESRIRAHADLHPALVIVQGSQNDWSTDAATLTTAVERTLRTARDQWPEAVVVAVGPSAPEPRADSTAGISAAVAAGAGAAGVPYVDPLAGQWFTRMNSASYAAGDGEHLNDDGYLYLAGRIEDALQELATPATGQQCM</sequence>
<evidence type="ECO:0000259" key="1">
    <source>
        <dbReference type="Pfam" id="PF13472"/>
    </source>
</evidence>
<dbReference type="InterPro" id="IPR036514">
    <property type="entry name" value="SGNH_hydro_sf"/>
</dbReference>
<dbReference type="Gene3D" id="3.40.50.1110">
    <property type="entry name" value="SGNH hydrolase"/>
    <property type="match status" value="1"/>
</dbReference>
<protein>
    <submittedName>
        <fullName evidence="2">SGNH/GDSL hydrolase family protein</fullName>
    </submittedName>
</protein>